<sequence>MLAPQISPRLDLPEYSQHGLIAQQASPTFAMSATVSFPDRCDFETFLDNYTNALSADARPGMQLMQDESYDALVSRLLNKTARGNLYSRASLADKFFSLTVDDPPRLTYKDQIVIRRSQIFSILQEHHCPSSSRRMYTSLRKTYCFIPRQVVNEYVKYCSLGRTEFSGRRLLRSPSFLCDKNIASHSTCSHPSPPPQVAAPISTAVQSEVVYRSTAPTPSPTRLSQGFDLPTPDITLRLPSVTFSSIVRSRRQYLTPSPSRQNKPSSITEPQVECSRSDYSYGIVRGSELFIHESLSDRKIKDDALPIHPSAVSCGTMSSSSPLSPAPKTPQPEFFANDLPSPAFSDLSFIFASPRSPLASKTLPVPYSNEHDDDGSISDPELEASLDVYDVCEAFAISPRAR</sequence>
<evidence type="ECO:0000313" key="3">
    <source>
        <dbReference type="Proteomes" id="UP000219338"/>
    </source>
</evidence>
<dbReference type="OMA" id="YSNEHDD"/>
<gene>
    <name evidence="2" type="ORF">ARMOST_11916</name>
</gene>
<dbReference type="EMBL" id="FUEG01000009">
    <property type="protein sequence ID" value="SJL08550.1"/>
    <property type="molecule type" value="Genomic_DNA"/>
</dbReference>
<dbReference type="Proteomes" id="UP000219338">
    <property type="component" value="Unassembled WGS sequence"/>
</dbReference>
<evidence type="ECO:0000313" key="2">
    <source>
        <dbReference type="EMBL" id="SJL08550.1"/>
    </source>
</evidence>
<dbReference type="AlphaFoldDB" id="A0A284RIH3"/>
<feature type="region of interest" description="Disordered" evidence="1">
    <location>
        <begin position="317"/>
        <end position="338"/>
    </location>
</feature>
<evidence type="ECO:0000256" key="1">
    <source>
        <dbReference type="SAM" id="MobiDB-lite"/>
    </source>
</evidence>
<accession>A0A284RIH3</accession>
<proteinExistence type="predicted"/>
<dbReference type="OrthoDB" id="2973281at2759"/>
<evidence type="ECO:0008006" key="4">
    <source>
        <dbReference type="Google" id="ProtNLM"/>
    </source>
</evidence>
<reference evidence="3" key="1">
    <citation type="journal article" date="2017" name="Nat. Ecol. Evol.">
        <title>Genome expansion and lineage-specific genetic innovations in the forest pathogenic fungi Armillaria.</title>
        <authorList>
            <person name="Sipos G."/>
            <person name="Prasanna A.N."/>
            <person name="Walter M.C."/>
            <person name="O'Connor E."/>
            <person name="Balint B."/>
            <person name="Krizsan K."/>
            <person name="Kiss B."/>
            <person name="Hess J."/>
            <person name="Varga T."/>
            <person name="Slot J."/>
            <person name="Riley R."/>
            <person name="Boka B."/>
            <person name="Rigling D."/>
            <person name="Barry K."/>
            <person name="Lee J."/>
            <person name="Mihaltcheva S."/>
            <person name="LaButti K."/>
            <person name="Lipzen A."/>
            <person name="Waldron R."/>
            <person name="Moloney N.M."/>
            <person name="Sperisen C."/>
            <person name="Kredics L."/>
            <person name="Vagvoelgyi C."/>
            <person name="Patrignani A."/>
            <person name="Fitzpatrick D."/>
            <person name="Nagy I."/>
            <person name="Doyle S."/>
            <person name="Anderson J.B."/>
            <person name="Grigoriev I.V."/>
            <person name="Gueldener U."/>
            <person name="Muensterkoetter M."/>
            <person name="Nagy L.G."/>
        </authorList>
    </citation>
    <scope>NUCLEOTIDE SEQUENCE [LARGE SCALE GENOMIC DNA]</scope>
    <source>
        <strain evidence="3">C18/9</strain>
    </source>
</reference>
<keyword evidence="3" id="KW-1185">Reference proteome</keyword>
<feature type="region of interest" description="Disordered" evidence="1">
    <location>
        <begin position="253"/>
        <end position="272"/>
    </location>
</feature>
<protein>
    <recommendedName>
        <fullName evidence="4">Integrase zinc-binding domain-containing protein</fullName>
    </recommendedName>
</protein>
<name>A0A284RIH3_ARMOS</name>
<organism evidence="2 3">
    <name type="scientific">Armillaria ostoyae</name>
    <name type="common">Armillaria root rot fungus</name>
    <dbReference type="NCBI Taxonomy" id="47428"/>
    <lineage>
        <taxon>Eukaryota</taxon>
        <taxon>Fungi</taxon>
        <taxon>Dikarya</taxon>
        <taxon>Basidiomycota</taxon>
        <taxon>Agaricomycotina</taxon>
        <taxon>Agaricomycetes</taxon>
        <taxon>Agaricomycetidae</taxon>
        <taxon>Agaricales</taxon>
        <taxon>Marasmiineae</taxon>
        <taxon>Physalacriaceae</taxon>
        <taxon>Armillaria</taxon>
    </lineage>
</organism>
<feature type="compositionally biased region" description="Polar residues" evidence="1">
    <location>
        <begin position="253"/>
        <end position="270"/>
    </location>
</feature>